<dbReference type="InterPro" id="IPR002478">
    <property type="entry name" value="PUA"/>
</dbReference>
<dbReference type="InterPro" id="IPR015947">
    <property type="entry name" value="PUA-like_sf"/>
</dbReference>
<evidence type="ECO:0000256" key="8">
    <source>
        <dbReference type="ARBA" id="ARBA00038091"/>
    </source>
</evidence>
<dbReference type="EMBL" id="JAHCVK010000013">
    <property type="protein sequence ID" value="MBT0654635.1"/>
    <property type="molecule type" value="Genomic_DNA"/>
</dbReference>
<dbReference type="InterPro" id="IPR019614">
    <property type="entry name" value="SAM-dep_methyl-trfase"/>
</dbReference>
<dbReference type="Gene3D" id="3.30.750.80">
    <property type="entry name" value="RNA methyltransferase domain (HRMD) like"/>
    <property type="match status" value="1"/>
</dbReference>
<name>A0ABS5SHC1_9BACT</name>
<keyword evidence="3" id="KW-0698">rRNA processing</keyword>
<feature type="domain" description="PUA" evidence="9">
    <location>
        <begin position="2"/>
        <end position="87"/>
    </location>
</feature>
<dbReference type="PANTHER" id="PTHR42873:SF1">
    <property type="entry name" value="S-ADENOSYLMETHIONINE-DEPENDENT METHYLTRANSFERASE DOMAIN-CONTAINING PROTEIN"/>
    <property type="match status" value="1"/>
</dbReference>
<accession>A0ABS5SHC1</accession>
<dbReference type="PROSITE" id="PS50890">
    <property type="entry name" value="PUA"/>
    <property type="match status" value="1"/>
</dbReference>
<dbReference type="InterPro" id="IPR036974">
    <property type="entry name" value="PUA_sf"/>
</dbReference>
<dbReference type="CDD" id="cd11572">
    <property type="entry name" value="RlmI_M_like"/>
    <property type="match status" value="1"/>
</dbReference>
<dbReference type="SMART" id="SM00359">
    <property type="entry name" value="PUA"/>
    <property type="match status" value="1"/>
</dbReference>
<evidence type="ECO:0000256" key="7">
    <source>
        <dbReference type="ARBA" id="ARBA00022884"/>
    </source>
</evidence>
<evidence type="ECO:0000256" key="4">
    <source>
        <dbReference type="ARBA" id="ARBA00022603"/>
    </source>
</evidence>
<evidence type="ECO:0000256" key="3">
    <source>
        <dbReference type="ARBA" id="ARBA00022552"/>
    </source>
</evidence>
<dbReference type="GO" id="GO:0008168">
    <property type="term" value="F:methyltransferase activity"/>
    <property type="evidence" value="ECO:0007669"/>
    <property type="project" value="UniProtKB-KW"/>
</dbReference>
<keyword evidence="11" id="KW-1185">Reference proteome</keyword>
<dbReference type="Gene3D" id="3.40.50.150">
    <property type="entry name" value="Vaccinia Virus protein VP39"/>
    <property type="match status" value="1"/>
</dbReference>
<sequence>MLKIILGKGEDRRIRSGHPWVFSNEIRGLEGDSQPGRAAEIYDAGGGFVGTGYYNPRSLIAARLLSRERTDIDATAFFRERLEKALACRRELYPEMTTYRLVHGEGDFLPGLVVDRYGDHLAVQFLTCGMDVRRELVTTALVGILAPKGIIARNDVAVRGLEGLTETVELLYGEIPEIIEMEEHGLRFRVNLREGQKTGHFLDQKENHRLLERLAFSREVLDCFSYSGSWGVHAAAYGASRTTCLDISERAITLARENGELNGMADRMAFEAVDVFDRLRSLKTEGRSFDVIVLDPPAFVKSRKTLKEAEKGYLTINRRAMELLKPGGHLITCSCSYHMGRELFHDLLKTAAFQARREMRLVEVRSQAPDHPVLLAVPETEYLKCFVLQAV</sequence>
<dbReference type="SUPFAM" id="SSF53335">
    <property type="entry name" value="S-adenosyl-L-methionine-dependent methyltransferases"/>
    <property type="match status" value="1"/>
</dbReference>
<dbReference type="CDD" id="cd02440">
    <property type="entry name" value="AdoMet_MTases"/>
    <property type="match status" value="1"/>
</dbReference>
<organism evidence="10 11">
    <name type="scientific">Geomobilimonas luticola</name>
    <dbReference type="NCBI Taxonomy" id="1114878"/>
    <lineage>
        <taxon>Bacteria</taxon>
        <taxon>Pseudomonadati</taxon>
        <taxon>Thermodesulfobacteriota</taxon>
        <taxon>Desulfuromonadia</taxon>
        <taxon>Geobacterales</taxon>
        <taxon>Geobacteraceae</taxon>
        <taxon>Geomobilimonas</taxon>
    </lineage>
</organism>
<evidence type="ECO:0000313" key="11">
    <source>
        <dbReference type="Proteomes" id="UP000756860"/>
    </source>
</evidence>
<comment type="subcellular location">
    <subcellularLocation>
        <location evidence="1">Cytoplasm</location>
    </subcellularLocation>
</comment>
<dbReference type="Pfam" id="PF17785">
    <property type="entry name" value="PUA_3"/>
    <property type="match status" value="1"/>
</dbReference>
<evidence type="ECO:0000259" key="9">
    <source>
        <dbReference type="SMART" id="SM00359"/>
    </source>
</evidence>
<dbReference type="SUPFAM" id="SSF88697">
    <property type="entry name" value="PUA domain-like"/>
    <property type="match status" value="1"/>
</dbReference>
<reference evidence="10 11" key="1">
    <citation type="submission" date="2021-05" db="EMBL/GenBank/DDBJ databases">
        <title>The draft genome of Geobacter luticola JCM 17780.</title>
        <authorList>
            <person name="Xu Z."/>
            <person name="Masuda Y."/>
            <person name="Itoh H."/>
            <person name="Senoo K."/>
        </authorList>
    </citation>
    <scope>NUCLEOTIDE SEQUENCE [LARGE SCALE GENOMIC DNA]</scope>
    <source>
        <strain evidence="10 11">JCM 17780</strain>
    </source>
</reference>
<comment type="similarity">
    <text evidence="8">Belongs to the methyltransferase superfamily. RlmI family.</text>
</comment>
<dbReference type="CDD" id="cd21153">
    <property type="entry name" value="PUA_RlmI"/>
    <property type="match status" value="1"/>
</dbReference>
<evidence type="ECO:0000313" key="10">
    <source>
        <dbReference type="EMBL" id="MBT0654635.1"/>
    </source>
</evidence>
<evidence type="ECO:0000256" key="5">
    <source>
        <dbReference type="ARBA" id="ARBA00022679"/>
    </source>
</evidence>
<proteinExistence type="inferred from homology"/>
<dbReference type="PANTHER" id="PTHR42873">
    <property type="entry name" value="RIBOSOMAL RNA LARGE SUBUNIT METHYLTRANSFERASE"/>
    <property type="match status" value="1"/>
</dbReference>
<protein>
    <submittedName>
        <fullName evidence="10">Class I SAM-dependent rRNA methyltransferase</fullName>
    </submittedName>
</protein>
<keyword evidence="4 10" id="KW-0489">Methyltransferase</keyword>
<keyword evidence="6" id="KW-0949">S-adenosyl-L-methionine</keyword>
<comment type="caution">
    <text evidence="10">The sequence shown here is derived from an EMBL/GenBank/DDBJ whole genome shotgun (WGS) entry which is preliminary data.</text>
</comment>
<evidence type="ECO:0000256" key="1">
    <source>
        <dbReference type="ARBA" id="ARBA00004496"/>
    </source>
</evidence>
<evidence type="ECO:0000256" key="6">
    <source>
        <dbReference type="ARBA" id="ARBA00022691"/>
    </source>
</evidence>
<dbReference type="InterPro" id="IPR041532">
    <property type="entry name" value="RlmI-like_PUA"/>
</dbReference>
<dbReference type="GO" id="GO:0032259">
    <property type="term" value="P:methylation"/>
    <property type="evidence" value="ECO:0007669"/>
    <property type="project" value="UniProtKB-KW"/>
</dbReference>
<dbReference type="Proteomes" id="UP000756860">
    <property type="component" value="Unassembled WGS sequence"/>
</dbReference>
<dbReference type="Gene3D" id="2.30.130.10">
    <property type="entry name" value="PUA domain"/>
    <property type="match status" value="1"/>
</dbReference>
<dbReference type="Pfam" id="PF10672">
    <property type="entry name" value="Methyltrans_SAM"/>
    <property type="match status" value="1"/>
</dbReference>
<gene>
    <name evidence="10" type="ORF">KI810_16405</name>
</gene>
<dbReference type="RefSeq" id="WP_214176641.1">
    <property type="nucleotide sequence ID" value="NZ_JAHCVK010000013.1"/>
</dbReference>
<evidence type="ECO:0000256" key="2">
    <source>
        <dbReference type="ARBA" id="ARBA00022490"/>
    </source>
</evidence>
<keyword evidence="5" id="KW-0808">Transferase</keyword>
<keyword evidence="7" id="KW-0694">RNA-binding</keyword>
<dbReference type="InterPro" id="IPR029063">
    <property type="entry name" value="SAM-dependent_MTases_sf"/>
</dbReference>
<keyword evidence="2" id="KW-0963">Cytoplasm</keyword>